<reference evidence="2 3" key="1">
    <citation type="journal article" date="2012" name="Genome Biol.">
        <title>Genome and low-iron response of an oceanic diatom adapted to chronic iron limitation.</title>
        <authorList>
            <person name="Lommer M."/>
            <person name="Specht M."/>
            <person name="Roy A.S."/>
            <person name="Kraemer L."/>
            <person name="Andreson R."/>
            <person name="Gutowska M.A."/>
            <person name="Wolf J."/>
            <person name="Bergner S.V."/>
            <person name="Schilhabel M.B."/>
            <person name="Klostermeier U.C."/>
            <person name="Beiko R.G."/>
            <person name="Rosenstiel P."/>
            <person name="Hippler M."/>
            <person name="Laroche J."/>
        </authorList>
    </citation>
    <scope>NUCLEOTIDE SEQUENCE [LARGE SCALE GENOMIC DNA]</scope>
    <source>
        <strain evidence="2 3">CCMP1005</strain>
    </source>
</reference>
<evidence type="ECO:0000313" key="2">
    <source>
        <dbReference type="EMBL" id="EJK76282.1"/>
    </source>
</evidence>
<feature type="region of interest" description="Disordered" evidence="1">
    <location>
        <begin position="70"/>
        <end position="102"/>
    </location>
</feature>
<feature type="non-terminal residue" evidence="2">
    <location>
        <position position="1"/>
    </location>
</feature>
<dbReference type="AlphaFoldDB" id="K0TQM0"/>
<protein>
    <submittedName>
        <fullName evidence="2">Uncharacterized protein</fullName>
    </submittedName>
</protein>
<dbReference type="OrthoDB" id="56284at2759"/>
<evidence type="ECO:0000256" key="1">
    <source>
        <dbReference type="SAM" id="MobiDB-lite"/>
    </source>
</evidence>
<keyword evidence="3" id="KW-1185">Reference proteome</keyword>
<comment type="caution">
    <text evidence="2">The sequence shown here is derived from an EMBL/GenBank/DDBJ whole genome shotgun (WGS) entry which is preliminary data.</text>
</comment>
<organism evidence="2 3">
    <name type="scientific">Thalassiosira oceanica</name>
    <name type="common">Marine diatom</name>
    <dbReference type="NCBI Taxonomy" id="159749"/>
    <lineage>
        <taxon>Eukaryota</taxon>
        <taxon>Sar</taxon>
        <taxon>Stramenopiles</taxon>
        <taxon>Ochrophyta</taxon>
        <taxon>Bacillariophyta</taxon>
        <taxon>Coscinodiscophyceae</taxon>
        <taxon>Thalassiosirophycidae</taxon>
        <taxon>Thalassiosirales</taxon>
        <taxon>Thalassiosiraceae</taxon>
        <taxon>Thalassiosira</taxon>
    </lineage>
</organism>
<evidence type="ECO:0000313" key="3">
    <source>
        <dbReference type="Proteomes" id="UP000266841"/>
    </source>
</evidence>
<accession>K0TQM0</accession>
<dbReference type="EMBL" id="AGNL01002363">
    <property type="protein sequence ID" value="EJK76282.1"/>
    <property type="molecule type" value="Genomic_DNA"/>
</dbReference>
<proteinExistence type="predicted"/>
<dbReference type="Proteomes" id="UP000266841">
    <property type="component" value="Unassembled WGS sequence"/>
</dbReference>
<sequence>DPDNNCEYFPCDPIPVSAEPQPNMGQTITMPSQLSCTTDLKECPDGEFVGQDPNNSCAFFPCNGAGGDPSSMSAMSQHVKSEPKRDYNIAHYHKKRGRDDYI</sequence>
<name>K0TQM0_THAOC</name>
<feature type="compositionally biased region" description="Basic and acidic residues" evidence="1">
    <location>
        <begin position="79"/>
        <end position="88"/>
    </location>
</feature>
<gene>
    <name evidence="2" type="ORF">THAOC_01965</name>
</gene>